<feature type="region of interest" description="Disordered" evidence="4">
    <location>
        <begin position="111"/>
        <end position="151"/>
    </location>
</feature>
<dbReference type="EMBL" id="KV417343">
    <property type="protein sequence ID" value="KZO90373.1"/>
    <property type="molecule type" value="Genomic_DNA"/>
</dbReference>
<feature type="domain" description="Lipoyl-binding" evidence="5">
    <location>
        <begin position="22"/>
        <end position="98"/>
    </location>
</feature>
<accession>A0A167GB95</accession>
<dbReference type="Pfam" id="PF02817">
    <property type="entry name" value="E3_binding"/>
    <property type="match status" value="1"/>
</dbReference>
<dbReference type="PROSITE" id="PS51826">
    <property type="entry name" value="PSBD"/>
    <property type="match status" value="1"/>
</dbReference>
<proteinExistence type="inferred from homology"/>
<dbReference type="GO" id="GO:0045254">
    <property type="term" value="C:pyruvate dehydrogenase complex"/>
    <property type="evidence" value="ECO:0007669"/>
    <property type="project" value="InterPro"/>
</dbReference>
<dbReference type="CDD" id="cd06849">
    <property type="entry name" value="lipoyl_domain"/>
    <property type="match status" value="1"/>
</dbReference>
<dbReference type="PANTHER" id="PTHR23151">
    <property type="entry name" value="DIHYDROLIPOAMIDE ACETYL/SUCCINYL-TRANSFERASE-RELATED"/>
    <property type="match status" value="1"/>
</dbReference>
<dbReference type="InterPro" id="IPR004167">
    <property type="entry name" value="PSBD"/>
</dbReference>
<dbReference type="Proteomes" id="UP000076738">
    <property type="component" value="Unassembled WGS sequence"/>
</dbReference>
<keyword evidence="3" id="KW-0809">Transit peptide</keyword>
<name>A0A167GB95_CALVF</name>
<dbReference type="InterPro" id="IPR000089">
    <property type="entry name" value="Biotin_lipoyl"/>
</dbReference>
<gene>
    <name evidence="7" type="ORF">CALVIDRAFT_551613</name>
</gene>
<evidence type="ECO:0000313" key="8">
    <source>
        <dbReference type="Proteomes" id="UP000076738"/>
    </source>
</evidence>
<sequence length="301" mass="31959">MSLARVLLRSRAMHTSARRLAITQFQMPAMSPTMTEGGIDAWKVKEGDHFSAGDVLLEIETDKATMDVEAQDDGVMGKIVVPDGSKNVPVGKVIALLAEEGDDIANLEAPKESAAPKPAPPQEEAKPAASTPPPSTSASPPSAPQPLSNHPFEIETAHPLFPSVHRLLEENNIHDTSKIKGTGIRGMLTKGDVLAYLGLASNPYGTFRGEAKAEKTVVKQVEAKKEVKAEAKPLDGFALRSLFAQGLANMGKPPPVAVHPAATFDDIIHSYMPKAPTPVPGIAVRAVPPTKRSKGYLDGLH</sequence>
<dbReference type="STRING" id="1330018.A0A167GB95"/>
<dbReference type="PROSITE" id="PS50968">
    <property type="entry name" value="BIOTINYL_LIPOYL"/>
    <property type="match status" value="1"/>
</dbReference>
<dbReference type="SUPFAM" id="SSF51230">
    <property type="entry name" value="Single hybrid motif"/>
    <property type="match status" value="1"/>
</dbReference>
<dbReference type="InterPro" id="IPR045257">
    <property type="entry name" value="E2/Pdx1"/>
</dbReference>
<dbReference type="InterPro" id="IPR036625">
    <property type="entry name" value="E3-bd_dom_sf"/>
</dbReference>
<dbReference type="GO" id="GO:0006086">
    <property type="term" value="P:pyruvate decarboxylation to acetyl-CoA"/>
    <property type="evidence" value="ECO:0007669"/>
    <property type="project" value="InterPro"/>
</dbReference>
<dbReference type="InterPro" id="IPR011053">
    <property type="entry name" value="Single_hybrid_motif"/>
</dbReference>
<keyword evidence="8" id="KW-1185">Reference proteome</keyword>
<dbReference type="GO" id="GO:0004742">
    <property type="term" value="F:dihydrolipoyllysine-residue acetyltransferase activity"/>
    <property type="evidence" value="ECO:0007669"/>
    <property type="project" value="TreeGrafter"/>
</dbReference>
<dbReference type="AlphaFoldDB" id="A0A167GB95"/>
<dbReference type="Gene3D" id="2.40.50.100">
    <property type="match status" value="1"/>
</dbReference>
<evidence type="ECO:0000256" key="4">
    <source>
        <dbReference type="SAM" id="MobiDB-lite"/>
    </source>
</evidence>
<evidence type="ECO:0000313" key="7">
    <source>
        <dbReference type="EMBL" id="KZO90373.1"/>
    </source>
</evidence>
<protein>
    <submittedName>
        <fullName evidence="7">Single hybrid motif-containing protein</fullName>
    </submittedName>
</protein>
<comment type="similarity">
    <text evidence="1">Belongs to the 2-oxoacid dehydrogenase family.</text>
</comment>
<feature type="domain" description="Peripheral subunit-binding (PSBD)" evidence="6">
    <location>
        <begin position="159"/>
        <end position="197"/>
    </location>
</feature>
<dbReference type="PANTHER" id="PTHR23151:SF82">
    <property type="entry name" value="PYRUVATE DEHYDROGENASE COMPLEX PROTEIN X COMPONENT, MITOCHONDRIAL"/>
    <property type="match status" value="1"/>
</dbReference>
<dbReference type="Pfam" id="PF00364">
    <property type="entry name" value="Biotin_lipoyl"/>
    <property type="match status" value="1"/>
</dbReference>
<dbReference type="InterPro" id="IPR003016">
    <property type="entry name" value="2-oxoA_DH_lipoyl-BS"/>
</dbReference>
<dbReference type="FunFam" id="2.40.50.100:FF:000010">
    <property type="entry name" value="Acetyltransferase component of pyruvate dehydrogenase complex"/>
    <property type="match status" value="1"/>
</dbReference>
<dbReference type="PROSITE" id="PS00189">
    <property type="entry name" value="LIPOYL"/>
    <property type="match status" value="1"/>
</dbReference>
<keyword evidence="2" id="KW-0450">Lipoyl</keyword>
<reference evidence="7 8" key="1">
    <citation type="journal article" date="2016" name="Mol. Biol. Evol.">
        <title>Comparative Genomics of Early-Diverging Mushroom-Forming Fungi Provides Insights into the Origins of Lignocellulose Decay Capabilities.</title>
        <authorList>
            <person name="Nagy L.G."/>
            <person name="Riley R."/>
            <person name="Tritt A."/>
            <person name="Adam C."/>
            <person name="Daum C."/>
            <person name="Floudas D."/>
            <person name="Sun H."/>
            <person name="Yadav J.S."/>
            <person name="Pangilinan J."/>
            <person name="Larsson K.H."/>
            <person name="Matsuura K."/>
            <person name="Barry K."/>
            <person name="Labutti K."/>
            <person name="Kuo R."/>
            <person name="Ohm R.A."/>
            <person name="Bhattacharya S.S."/>
            <person name="Shirouzu T."/>
            <person name="Yoshinaga Y."/>
            <person name="Martin F.M."/>
            <person name="Grigoriev I.V."/>
            <person name="Hibbett D.S."/>
        </authorList>
    </citation>
    <scope>NUCLEOTIDE SEQUENCE [LARGE SCALE GENOMIC DNA]</scope>
    <source>
        <strain evidence="7 8">TUFC12733</strain>
    </source>
</reference>
<evidence type="ECO:0000256" key="3">
    <source>
        <dbReference type="ARBA" id="ARBA00022946"/>
    </source>
</evidence>
<organism evidence="7 8">
    <name type="scientific">Calocera viscosa (strain TUFC12733)</name>
    <dbReference type="NCBI Taxonomy" id="1330018"/>
    <lineage>
        <taxon>Eukaryota</taxon>
        <taxon>Fungi</taxon>
        <taxon>Dikarya</taxon>
        <taxon>Basidiomycota</taxon>
        <taxon>Agaricomycotina</taxon>
        <taxon>Dacrymycetes</taxon>
        <taxon>Dacrymycetales</taxon>
        <taxon>Dacrymycetaceae</taxon>
        <taxon>Calocera</taxon>
    </lineage>
</organism>
<dbReference type="OrthoDB" id="537444at2759"/>
<dbReference type="Gene3D" id="4.10.320.10">
    <property type="entry name" value="E3-binding domain"/>
    <property type="match status" value="1"/>
</dbReference>
<evidence type="ECO:0000259" key="5">
    <source>
        <dbReference type="PROSITE" id="PS50968"/>
    </source>
</evidence>
<evidence type="ECO:0000259" key="6">
    <source>
        <dbReference type="PROSITE" id="PS51826"/>
    </source>
</evidence>
<evidence type="ECO:0000256" key="1">
    <source>
        <dbReference type="ARBA" id="ARBA00007317"/>
    </source>
</evidence>
<dbReference type="SUPFAM" id="SSF47005">
    <property type="entry name" value="Peripheral subunit-binding domain of 2-oxo acid dehydrogenase complex"/>
    <property type="match status" value="1"/>
</dbReference>
<evidence type="ECO:0000256" key="2">
    <source>
        <dbReference type="ARBA" id="ARBA00022823"/>
    </source>
</evidence>